<dbReference type="PANTHER" id="PTHR35796:SF3">
    <property type="entry name" value="BHLH DOMAIN-CONTAINING PROTEIN"/>
    <property type="match status" value="1"/>
</dbReference>
<proteinExistence type="predicted"/>
<gene>
    <name evidence="3" type="ordered locus">BN6_30360</name>
</gene>
<feature type="domain" description="Bacterial Pleckstrin homology" evidence="2">
    <location>
        <begin position="86"/>
        <end position="202"/>
    </location>
</feature>
<dbReference type="Pfam" id="PF08000">
    <property type="entry name" value="bPH_1"/>
    <property type="match status" value="1"/>
</dbReference>
<keyword evidence="4" id="KW-1185">Reference proteome</keyword>
<dbReference type="PANTHER" id="PTHR35796">
    <property type="entry name" value="HYPOTHETICAL CYTOSOLIC PROTEIN"/>
    <property type="match status" value="1"/>
</dbReference>
<feature type="region of interest" description="Disordered" evidence="1">
    <location>
        <begin position="46"/>
        <end position="76"/>
    </location>
</feature>
<dbReference type="InterPro" id="IPR037063">
    <property type="entry name" value="PHb_sf"/>
</dbReference>
<evidence type="ECO:0000259" key="2">
    <source>
        <dbReference type="Pfam" id="PF08000"/>
    </source>
</evidence>
<dbReference type="eggNOG" id="ENOG503172B">
    <property type="taxonomic scope" value="Bacteria"/>
</dbReference>
<accession>K0K181</accession>
<dbReference type="KEGG" id="sesp:BN6_30360"/>
<dbReference type="Gene3D" id="2.30.29.50">
    <property type="entry name" value="Bacterial Pleckstrin homology domain"/>
    <property type="match status" value="1"/>
</dbReference>
<protein>
    <recommendedName>
        <fullName evidence="2">Bacterial Pleckstrin homology domain-containing protein</fullName>
    </recommendedName>
</protein>
<organism evidence="3 4">
    <name type="scientific">Saccharothrix espanaensis (strain ATCC 51144 / DSM 44229 / JCM 9112 / NBRC 15066 / NRRL 15764)</name>
    <dbReference type="NCBI Taxonomy" id="1179773"/>
    <lineage>
        <taxon>Bacteria</taxon>
        <taxon>Bacillati</taxon>
        <taxon>Actinomycetota</taxon>
        <taxon>Actinomycetes</taxon>
        <taxon>Pseudonocardiales</taxon>
        <taxon>Pseudonocardiaceae</taxon>
        <taxon>Saccharothrix</taxon>
    </lineage>
</organism>
<dbReference type="HOGENOM" id="CLU_1342438_0_0_11"/>
<dbReference type="PATRIC" id="fig|1179773.3.peg.3032"/>
<dbReference type="Proteomes" id="UP000006281">
    <property type="component" value="Chromosome"/>
</dbReference>
<evidence type="ECO:0000256" key="1">
    <source>
        <dbReference type="SAM" id="MobiDB-lite"/>
    </source>
</evidence>
<evidence type="ECO:0000313" key="3">
    <source>
        <dbReference type="EMBL" id="CCH30343.1"/>
    </source>
</evidence>
<feature type="compositionally biased region" description="Low complexity" evidence="1">
    <location>
        <begin position="61"/>
        <end position="75"/>
    </location>
</feature>
<dbReference type="AlphaFoldDB" id="K0K181"/>
<dbReference type="SUPFAM" id="SSF50729">
    <property type="entry name" value="PH domain-like"/>
    <property type="match status" value="1"/>
</dbReference>
<dbReference type="CDD" id="cd13225">
    <property type="entry name" value="PH-like_bacteria"/>
    <property type="match status" value="1"/>
</dbReference>
<name>K0K181_SACES</name>
<sequence>MPPTCRTCTTAAWPGGSTRWARRWPSTSPAWFGPAGAHRVVAAGRLSPAPAGRPAPRRRVGPAGSVGPPAGPRSGATVDRVIDFEKASVFKLAPCRPEDIAPQVSPIMIQGEQIVSCFKTVRDFVVFTNKRVIAVNVQGMTGRKKDFTSLPYSRVQAFSIETAGTFDMDAELDLWFSGLGQVRLEFRGHADVRLLGQMIATFIL</sequence>
<evidence type="ECO:0000313" key="4">
    <source>
        <dbReference type="Proteomes" id="UP000006281"/>
    </source>
</evidence>
<dbReference type="EMBL" id="HE804045">
    <property type="protein sequence ID" value="CCH30343.1"/>
    <property type="molecule type" value="Genomic_DNA"/>
</dbReference>
<reference evidence="3 4" key="1">
    <citation type="journal article" date="2012" name="BMC Genomics">
        <title>Complete genome sequence of Saccharothrix espanaensis DSM 44229T and comparison to the other completely sequenced Pseudonocardiaceae.</title>
        <authorList>
            <person name="Strobel T."/>
            <person name="Al-Dilaimi A."/>
            <person name="Blom J."/>
            <person name="Gessner A."/>
            <person name="Kalinowski J."/>
            <person name="Luzhetska M."/>
            <person name="Puhler A."/>
            <person name="Szczepanowski R."/>
            <person name="Bechthold A."/>
            <person name="Ruckert C."/>
        </authorList>
    </citation>
    <scope>NUCLEOTIDE SEQUENCE [LARGE SCALE GENOMIC DNA]</scope>
    <source>
        <strain evidence="4">ATCC 51144 / DSM 44229 / JCM 9112 / NBRC 15066 / NRRL 15764</strain>
    </source>
</reference>
<dbReference type="InterPro" id="IPR012544">
    <property type="entry name" value="PHb"/>
</dbReference>